<dbReference type="PANTHER" id="PTHR21485:SF3">
    <property type="entry name" value="N-ACYLNEURAMINATE CYTIDYLYLTRANSFERASE"/>
    <property type="match status" value="1"/>
</dbReference>
<dbReference type="FunFam" id="3.40.50.1000:FF:000082">
    <property type="entry name" value="N-acylneuraminate cytidylyltransferase A"/>
    <property type="match status" value="1"/>
</dbReference>
<evidence type="ECO:0000256" key="5">
    <source>
        <dbReference type="ARBA" id="ARBA00022679"/>
    </source>
</evidence>
<keyword evidence="6" id="KW-0548">Nucleotidyltransferase</keyword>
<protein>
    <recommendedName>
        <fullName evidence="4">N-acylneuraminate cytidylyltransferase</fullName>
        <ecNumber evidence="4">2.7.7.43</ecNumber>
    </recommendedName>
</protein>
<dbReference type="Gene3D" id="3.90.550.10">
    <property type="entry name" value="Spore Coat Polysaccharide Biosynthesis Protein SpsA, Chain A"/>
    <property type="match status" value="1"/>
</dbReference>
<comment type="similarity">
    <text evidence="3">Belongs to the CMP-NeuNAc synthase family.</text>
</comment>
<dbReference type="FunFam" id="3.90.550.10:FF:000074">
    <property type="entry name" value="N-acylneuraminate cytidylyltransferase A"/>
    <property type="match status" value="1"/>
</dbReference>
<dbReference type="EMBL" id="GG666482">
    <property type="protein sequence ID" value="EEN65289.1"/>
    <property type="molecule type" value="Genomic_DNA"/>
</dbReference>
<evidence type="ECO:0000313" key="7">
    <source>
        <dbReference type="EMBL" id="EEN65289.1"/>
    </source>
</evidence>
<feature type="non-terminal residue" evidence="7">
    <location>
        <position position="1332"/>
    </location>
</feature>
<proteinExistence type="inferred from homology"/>
<accession>C3Y2M7</accession>
<dbReference type="UniPathway" id="UPA00628"/>
<keyword evidence="5" id="KW-0808">Transferase</keyword>
<dbReference type="Gene3D" id="3.40.50.1000">
    <property type="entry name" value="HAD superfamily/HAD-like"/>
    <property type="match status" value="1"/>
</dbReference>
<evidence type="ECO:0000256" key="6">
    <source>
        <dbReference type="ARBA" id="ARBA00022695"/>
    </source>
</evidence>
<dbReference type="GO" id="GO:0008781">
    <property type="term" value="F:N-acylneuraminate cytidylyltransferase activity"/>
    <property type="evidence" value="ECO:0007669"/>
    <property type="project" value="UniProtKB-EC"/>
</dbReference>
<dbReference type="PANTHER" id="PTHR21485">
    <property type="entry name" value="HAD SUPERFAMILY MEMBERS CMAS AND KDSC"/>
    <property type="match status" value="1"/>
</dbReference>
<organism>
    <name type="scientific">Branchiostoma floridae</name>
    <name type="common">Florida lancelet</name>
    <name type="synonym">Amphioxus</name>
    <dbReference type="NCBI Taxonomy" id="7739"/>
    <lineage>
        <taxon>Eukaryota</taxon>
        <taxon>Metazoa</taxon>
        <taxon>Chordata</taxon>
        <taxon>Cephalochordata</taxon>
        <taxon>Leptocardii</taxon>
        <taxon>Amphioxiformes</taxon>
        <taxon>Branchiostomatidae</taxon>
        <taxon>Branchiostoma</taxon>
    </lineage>
</organism>
<dbReference type="CDD" id="cd02513">
    <property type="entry name" value="CMP-NeuAc_Synthase"/>
    <property type="match status" value="1"/>
</dbReference>
<dbReference type="InterPro" id="IPR003329">
    <property type="entry name" value="Cytidylyl_trans"/>
</dbReference>
<evidence type="ECO:0000256" key="3">
    <source>
        <dbReference type="ARBA" id="ARBA00010726"/>
    </source>
</evidence>
<evidence type="ECO:0000256" key="4">
    <source>
        <dbReference type="ARBA" id="ARBA00012491"/>
    </source>
</evidence>
<evidence type="ECO:0000256" key="2">
    <source>
        <dbReference type="ARBA" id="ARBA00005141"/>
    </source>
</evidence>
<evidence type="ECO:0000256" key="1">
    <source>
        <dbReference type="ARBA" id="ARBA00001862"/>
    </source>
</evidence>
<dbReference type="EC" id="2.7.7.43" evidence="4"/>
<dbReference type="STRING" id="7739.C3Y2M7"/>
<dbReference type="InterPro" id="IPR023214">
    <property type="entry name" value="HAD_sf"/>
</dbReference>
<dbReference type="SUPFAM" id="SSF56784">
    <property type="entry name" value="HAD-like"/>
    <property type="match status" value="1"/>
</dbReference>
<dbReference type="SUPFAM" id="SSF53448">
    <property type="entry name" value="Nucleotide-diphospho-sugar transferases"/>
    <property type="match status" value="1"/>
</dbReference>
<dbReference type="InParanoid" id="C3Y2M7"/>
<dbReference type="Pfam" id="PF02348">
    <property type="entry name" value="CTP_transf_3"/>
    <property type="match status" value="1"/>
</dbReference>
<gene>
    <name evidence="7" type="ORF">BRAFLDRAFT_124744</name>
</gene>
<dbReference type="GO" id="GO:0006054">
    <property type="term" value="P:N-acetylneuraminate metabolic process"/>
    <property type="evidence" value="ECO:0007669"/>
    <property type="project" value="UniProtKB-UniPathway"/>
</dbReference>
<dbReference type="InterPro" id="IPR050793">
    <property type="entry name" value="CMP-NeuNAc_synthase"/>
</dbReference>
<dbReference type="InterPro" id="IPR029044">
    <property type="entry name" value="Nucleotide-diphossugar_trans"/>
</dbReference>
<comment type="catalytic activity">
    <reaction evidence="1">
        <text>an N-acylneuraminate + CTP = a CMP-N-acyl-beta-neuraminate + diphosphate</text>
        <dbReference type="Rhea" id="RHEA:11344"/>
        <dbReference type="ChEBI" id="CHEBI:33019"/>
        <dbReference type="ChEBI" id="CHEBI:37563"/>
        <dbReference type="ChEBI" id="CHEBI:60073"/>
        <dbReference type="ChEBI" id="CHEBI:68671"/>
        <dbReference type="EC" id="2.7.7.43"/>
    </reaction>
</comment>
<comment type="pathway">
    <text evidence="2">Amino-sugar metabolism; N-acetylneuraminate metabolism.</text>
</comment>
<reference evidence="7" key="1">
    <citation type="journal article" date="2008" name="Nature">
        <title>The amphioxus genome and the evolution of the chordate karyotype.</title>
        <authorList>
            <consortium name="US DOE Joint Genome Institute (JGI-PGF)"/>
            <person name="Putnam N.H."/>
            <person name="Butts T."/>
            <person name="Ferrier D.E.K."/>
            <person name="Furlong R.F."/>
            <person name="Hellsten U."/>
            <person name="Kawashima T."/>
            <person name="Robinson-Rechavi M."/>
            <person name="Shoguchi E."/>
            <person name="Terry A."/>
            <person name="Yu J.-K."/>
            <person name="Benito-Gutierrez E.L."/>
            <person name="Dubchak I."/>
            <person name="Garcia-Fernandez J."/>
            <person name="Gibson-Brown J.J."/>
            <person name="Grigoriev I.V."/>
            <person name="Horton A.C."/>
            <person name="de Jong P.J."/>
            <person name="Jurka J."/>
            <person name="Kapitonov V.V."/>
            <person name="Kohara Y."/>
            <person name="Kuroki Y."/>
            <person name="Lindquist E."/>
            <person name="Lucas S."/>
            <person name="Osoegawa K."/>
            <person name="Pennacchio L.A."/>
            <person name="Salamov A.A."/>
            <person name="Satou Y."/>
            <person name="Sauka-Spengler T."/>
            <person name="Schmutz J."/>
            <person name="Shin-I T."/>
            <person name="Toyoda A."/>
            <person name="Bronner-Fraser M."/>
            <person name="Fujiyama A."/>
            <person name="Holland L.Z."/>
            <person name="Holland P.W.H."/>
            <person name="Satoh N."/>
            <person name="Rokhsar D.S."/>
        </authorList>
    </citation>
    <scope>NUCLEOTIDE SEQUENCE [LARGE SCALE GENOMIC DNA]</scope>
    <source>
        <strain evidence="7">S238N-H82</strain>
        <tissue evidence="7">Testes</tissue>
    </source>
</reference>
<name>C3Y2M7_BRAFL</name>
<sequence>MDKIINITPQLESIWERRFKTKTPHKCALVLARGGSKGIPMKNIKMLGGTPLIGWVLRAAVYAEVFDSIWVSTDNERIANVARDYGAQVHYRSEEVSKDTTSSWETVGEFLQHHPEVDIIANIQATSPCVHPFHIQEGMRMLLEDSYDSVFTISKKHGFIWKEPPQKDMQPININLDLMNRPRRQDYDPEPVENGAYYMYTRDIHAQGKTQGGRIAWLEMGGEYSVDIYTDLDWDIAEERLLRFGYHGKHPKIVKLVVIAAEGVLLDNHVEINVRGEELMSYHLSDVNAIKHMQNNLVEVRIIAEGENVVQRRLAASLGCKIHENTKNKLQVLDQWREELGLTWRNVGYMGSENTDTQSVKAAGMSACPADAHDDVQLVSHFISKYKGGQGGLREFSEQVLKVNKMSTYKDRVDKTTVYANVQRNLRRQILSMAPTERIPHIFTLILLQVVISNQQAVVLPTVRIPTAISSSFTGRGLDDQAVARAANTINWRSKFYRFLQGRLNGDELNEDDLVAVEARVLAALKQPKLNAISAPALRHLLTSADIARDVPSVVYILENIDLVKFFDILQIAASTTAVGQSRQPDRSVIVPSRPVNGLPISTPLRDAILNIGMKHMQGDLDEAWQDSLPKLSPYLPGITVGHVNRVKESDMVADKLLELLQNIRPRLSNAVRANVVRYFKRVKAGNWSTEENVINSLGVFVGDISLNDVDNITIDTWKLVFNSHRLEDIDTTLARGILDKLLYANVTVTEPIYNVQKLGKLTCVLPEALGYRANSLSQDVWRELARVLHKCNTGVTGRPGNQLSRPGRKLAQRIAKSLIPAPASASVTDLRNVGPAIVGLSVSDLRQLQGRRVFDAISELSQAQGLSRAQAQALLQKYVDGKGIVGNSPDSVVNDLGPLISDLSLGSVKNVFPSQQDIPTLATLPWSQAQAANLIKRIKESRQLTPALVGTFGTLLRGIRCPDMDDVALQDIVEVVVTLYDYVDQLPRGVRVCLANATQVAMNITLKSGRVTGSTGAVATVPGHVIAEMRYEILASIPRPDCSDVFRKIGKLDMSHFPLWYQRNITALALTCLGKQKGQQYRLDATDVDVLGRFLCHIDDFFKITEDAVLDAINILKECQCFTYRQREAVKDLIKTAFGNNARWWTSSELGQAGPLLHLLDGDIQRISQDALLDAVDQVLPVPQDNRDIINANRSTDRDCLAVKRNNNLYRRVITAVARGRTSPIPPRNRRQTLQAPLLCDQVQLLGDAVVQLTEQQVTYMENREFLDCLEVFGAARANNTDWDSYMLRILRIKTFAAAGGTVQQLTPDIMARVGRIAVTFSPGDLAALNY</sequence>
<dbReference type="InterPro" id="IPR036412">
    <property type="entry name" value="HAD-like_sf"/>
</dbReference>